<dbReference type="InterPro" id="IPR002346">
    <property type="entry name" value="Mopterin_DH_FAD-bd"/>
</dbReference>
<dbReference type="InterPro" id="IPR005107">
    <property type="entry name" value="CO_DH_flav_C"/>
</dbReference>
<accession>A0A562JC41</accession>
<dbReference type="Pfam" id="PF00941">
    <property type="entry name" value="FAD_binding_5"/>
    <property type="match status" value="1"/>
</dbReference>
<dbReference type="PANTHER" id="PTHR42659:SF2">
    <property type="entry name" value="XANTHINE DEHYDROGENASE SUBUNIT C-RELATED"/>
    <property type="match status" value="1"/>
</dbReference>
<keyword evidence="3" id="KW-0560">Oxidoreductase</keyword>
<dbReference type="SMART" id="SM01092">
    <property type="entry name" value="CO_deh_flav_C"/>
    <property type="match status" value="1"/>
</dbReference>
<sequence>MIPTKFEYYKVDTLEEAFQTFNELSLQGKNPMYYSGGTEIITMARANNIHMSAVIDIKGIPECCTMEMKDNKLNIGSAVTLSQISESKMFPLLDKTAARIADHTVQCKLTIGGNLCGTIIYKETSLPLMLCDSIVVIFGKNGRREVQFNQIFDKKLNLLPGEILVNLIIDERYFSLPYVHVKKTKSDKIAYPLMTVAALKKDNKIRIAFSGLYSYPFRNKEIENYINDEGINHKNIIGQIIEQVSSSILYDAEGSSEYRKFVLKNTLENTFKMLNEV</sequence>
<keyword evidence="1" id="KW-0285">Flavoprotein</keyword>
<feature type="domain" description="FAD-binding PCMH-type" evidence="4">
    <location>
        <begin position="1"/>
        <end position="179"/>
    </location>
</feature>
<evidence type="ECO:0000313" key="5">
    <source>
        <dbReference type="EMBL" id="TWH80769.1"/>
    </source>
</evidence>
<evidence type="ECO:0000256" key="2">
    <source>
        <dbReference type="ARBA" id="ARBA00022827"/>
    </source>
</evidence>
<dbReference type="GO" id="GO:0016491">
    <property type="term" value="F:oxidoreductase activity"/>
    <property type="evidence" value="ECO:0007669"/>
    <property type="project" value="UniProtKB-KW"/>
</dbReference>
<dbReference type="Gene3D" id="3.30.465.10">
    <property type="match status" value="1"/>
</dbReference>
<proteinExistence type="predicted"/>
<comment type="caution">
    <text evidence="5">The sequence shown here is derived from an EMBL/GenBank/DDBJ whole genome shotgun (WGS) entry which is preliminary data.</text>
</comment>
<dbReference type="InterPro" id="IPR016167">
    <property type="entry name" value="FAD-bd_PCMH_sub1"/>
</dbReference>
<evidence type="ECO:0000313" key="6">
    <source>
        <dbReference type="Proteomes" id="UP000315343"/>
    </source>
</evidence>
<dbReference type="InterPro" id="IPR036318">
    <property type="entry name" value="FAD-bd_PCMH-like_sf"/>
</dbReference>
<dbReference type="Proteomes" id="UP000315343">
    <property type="component" value="Unassembled WGS sequence"/>
</dbReference>
<dbReference type="GO" id="GO:0071949">
    <property type="term" value="F:FAD binding"/>
    <property type="evidence" value="ECO:0007669"/>
    <property type="project" value="InterPro"/>
</dbReference>
<name>A0A562JC41_9FIRM</name>
<dbReference type="SUPFAM" id="SSF56176">
    <property type="entry name" value="FAD-binding/transporter-associated domain-like"/>
    <property type="match status" value="1"/>
</dbReference>
<dbReference type="InterPro" id="IPR036683">
    <property type="entry name" value="CO_DH_flav_C_dom_sf"/>
</dbReference>
<keyword evidence="6" id="KW-1185">Reference proteome</keyword>
<evidence type="ECO:0000259" key="4">
    <source>
        <dbReference type="PROSITE" id="PS51387"/>
    </source>
</evidence>
<dbReference type="InterPro" id="IPR051312">
    <property type="entry name" value="Diverse_Substr_Oxidored"/>
</dbReference>
<dbReference type="OrthoDB" id="9789842at2"/>
<dbReference type="Gene3D" id="3.30.390.50">
    <property type="entry name" value="CO dehydrogenase flavoprotein, C-terminal domain"/>
    <property type="match status" value="1"/>
</dbReference>
<dbReference type="SUPFAM" id="SSF55447">
    <property type="entry name" value="CO dehydrogenase flavoprotein C-terminal domain-like"/>
    <property type="match status" value="1"/>
</dbReference>
<dbReference type="PANTHER" id="PTHR42659">
    <property type="entry name" value="XANTHINE DEHYDROGENASE SUBUNIT C-RELATED"/>
    <property type="match status" value="1"/>
</dbReference>
<dbReference type="EMBL" id="VLKH01000004">
    <property type="protein sequence ID" value="TWH80769.1"/>
    <property type="molecule type" value="Genomic_DNA"/>
</dbReference>
<gene>
    <name evidence="5" type="ORF">LY60_02031</name>
</gene>
<evidence type="ECO:0000256" key="1">
    <source>
        <dbReference type="ARBA" id="ARBA00022630"/>
    </source>
</evidence>
<keyword evidence="2" id="KW-0274">FAD</keyword>
<evidence type="ECO:0000256" key="3">
    <source>
        <dbReference type="ARBA" id="ARBA00023002"/>
    </source>
</evidence>
<reference evidence="5 6" key="1">
    <citation type="submission" date="2019-07" db="EMBL/GenBank/DDBJ databases">
        <title>Genomic Encyclopedia of Type Strains, Phase I: the one thousand microbial genomes (KMG-I) project.</title>
        <authorList>
            <person name="Kyrpides N."/>
        </authorList>
    </citation>
    <scope>NUCLEOTIDE SEQUENCE [LARGE SCALE GENOMIC DNA]</scope>
    <source>
        <strain evidence="5 6">DSM 13558</strain>
    </source>
</reference>
<dbReference type="InterPro" id="IPR016166">
    <property type="entry name" value="FAD-bd_PCMH"/>
</dbReference>
<dbReference type="AlphaFoldDB" id="A0A562JC41"/>
<dbReference type="Gene3D" id="3.30.43.10">
    <property type="entry name" value="Uridine Diphospho-n-acetylenolpyruvylglucosamine Reductase, domain 2"/>
    <property type="match status" value="1"/>
</dbReference>
<protein>
    <submittedName>
        <fullName evidence="5">CO/xanthine dehydrogenase FAD-binding subunit</fullName>
    </submittedName>
</protein>
<dbReference type="RefSeq" id="WP_145082899.1">
    <property type="nucleotide sequence ID" value="NZ_VLKH01000004.1"/>
</dbReference>
<organism evidence="5 6">
    <name type="scientific">Sedimentibacter saalensis</name>
    <dbReference type="NCBI Taxonomy" id="130788"/>
    <lineage>
        <taxon>Bacteria</taxon>
        <taxon>Bacillati</taxon>
        <taxon>Bacillota</taxon>
        <taxon>Tissierellia</taxon>
        <taxon>Sedimentibacter</taxon>
    </lineage>
</organism>
<dbReference type="InterPro" id="IPR016169">
    <property type="entry name" value="FAD-bd_PCMH_sub2"/>
</dbReference>
<dbReference type="PROSITE" id="PS51387">
    <property type="entry name" value="FAD_PCMH"/>
    <property type="match status" value="1"/>
</dbReference>